<dbReference type="Proteomes" id="UP000076563">
    <property type="component" value="Unassembled WGS sequence"/>
</dbReference>
<name>A0A165QK29_9BACL</name>
<gene>
    <name evidence="3" type="ORF">AV654_26580</name>
</gene>
<sequence length="101" mass="11334">MKVKVKRGGAASPSLNTRDSRKKAQAAAARAVCLELEPYGTRYDYQQNKQYEDYARRSKSAKPFYAAHTFILLPFSLVYLMMVRGPVIGWAGKCALAEMPE</sequence>
<evidence type="ECO:0000256" key="1">
    <source>
        <dbReference type="SAM" id="MobiDB-lite"/>
    </source>
</evidence>
<keyword evidence="2" id="KW-0812">Transmembrane</keyword>
<reference evidence="4" key="1">
    <citation type="submission" date="2016-01" db="EMBL/GenBank/DDBJ databases">
        <title>Draft genome of Chromobacterium sp. F49.</title>
        <authorList>
            <person name="Hong K.W."/>
        </authorList>
    </citation>
    <scope>NUCLEOTIDE SEQUENCE [LARGE SCALE GENOMIC DNA]</scope>
    <source>
        <strain evidence="4">M63</strain>
    </source>
</reference>
<evidence type="ECO:0000313" key="3">
    <source>
        <dbReference type="EMBL" id="KZE75339.1"/>
    </source>
</evidence>
<comment type="caution">
    <text evidence="3">The sequence shown here is derived from an EMBL/GenBank/DDBJ whole genome shotgun (WGS) entry which is preliminary data.</text>
</comment>
<evidence type="ECO:0000256" key="2">
    <source>
        <dbReference type="SAM" id="Phobius"/>
    </source>
</evidence>
<dbReference type="EMBL" id="LQRA01000072">
    <property type="protein sequence ID" value="KZE75339.1"/>
    <property type="molecule type" value="Genomic_DNA"/>
</dbReference>
<dbReference type="AlphaFoldDB" id="A0A165QK29"/>
<keyword evidence="2" id="KW-0472">Membrane</keyword>
<keyword evidence="4" id="KW-1185">Reference proteome</keyword>
<keyword evidence="2" id="KW-1133">Transmembrane helix</keyword>
<accession>A0A165QK29</accession>
<protein>
    <submittedName>
        <fullName evidence="3">Uncharacterized protein</fullName>
    </submittedName>
</protein>
<evidence type="ECO:0000313" key="4">
    <source>
        <dbReference type="Proteomes" id="UP000076563"/>
    </source>
</evidence>
<proteinExistence type="predicted"/>
<feature type="region of interest" description="Disordered" evidence="1">
    <location>
        <begin position="1"/>
        <end position="23"/>
    </location>
</feature>
<feature type="transmembrane region" description="Helical" evidence="2">
    <location>
        <begin position="64"/>
        <end position="82"/>
    </location>
</feature>
<organism evidence="3 4">
    <name type="scientific">Paenibacillus elgii</name>
    <dbReference type="NCBI Taxonomy" id="189691"/>
    <lineage>
        <taxon>Bacteria</taxon>
        <taxon>Bacillati</taxon>
        <taxon>Bacillota</taxon>
        <taxon>Bacilli</taxon>
        <taxon>Bacillales</taxon>
        <taxon>Paenibacillaceae</taxon>
        <taxon>Paenibacillus</taxon>
    </lineage>
</organism>